<dbReference type="Proteomes" id="UP000031802">
    <property type="component" value="Unassembled WGS sequence"/>
</dbReference>
<comment type="caution">
    <text evidence="2">The sequence shown here is derived from an EMBL/GenBank/DDBJ whole genome shotgun (WGS) entry which is preliminary data.</text>
</comment>
<proteinExistence type="predicted"/>
<keyword evidence="1" id="KW-0732">Signal</keyword>
<dbReference type="RefSeq" id="WP_037494278.1">
    <property type="nucleotide sequence ID" value="NZ_JJMU01000002.1"/>
</dbReference>
<protein>
    <recommendedName>
        <fullName evidence="4">DUF2946 domain-containing protein</fullName>
    </recommendedName>
</protein>
<organism evidence="2 3">
    <name type="scientific">Sphingobacterium deserti</name>
    <dbReference type="NCBI Taxonomy" id="1229276"/>
    <lineage>
        <taxon>Bacteria</taxon>
        <taxon>Pseudomonadati</taxon>
        <taxon>Bacteroidota</taxon>
        <taxon>Sphingobacteriia</taxon>
        <taxon>Sphingobacteriales</taxon>
        <taxon>Sphingobacteriaceae</taxon>
        <taxon>Sphingobacterium</taxon>
    </lineage>
</organism>
<feature type="chain" id="PRO_5002124498" description="DUF2946 domain-containing protein" evidence="1">
    <location>
        <begin position="22"/>
        <end position="106"/>
    </location>
</feature>
<evidence type="ECO:0000256" key="1">
    <source>
        <dbReference type="SAM" id="SignalP"/>
    </source>
</evidence>
<dbReference type="PATRIC" id="fig|1229276.3.peg.164"/>
<dbReference type="EMBL" id="JJMU01000002">
    <property type="protein sequence ID" value="KGE16043.1"/>
    <property type="molecule type" value="Genomic_DNA"/>
</dbReference>
<sequence length="106" mass="11664">MLKKVLLQVWLLFSVAGLLSASSLQYTHDTTHHTCPSHAAEQHALADDCALCWFVSHQIVFGFRVDVVLPEAQVSSRALPKFKAFSLALPESAPSLKSNKDPPFFA</sequence>
<reference evidence="3" key="1">
    <citation type="submission" date="2014-04" db="EMBL/GenBank/DDBJ databases">
        <title>Whole-Genome optical mapping and complete genome sequence of Sphingobacterium deserti sp. nov., a new spaces isolated from desert in the west of China.</title>
        <authorList>
            <person name="Teng C."/>
            <person name="Zhou Z."/>
            <person name="Li X."/>
            <person name="Chen M."/>
            <person name="Lin M."/>
            <person name="Wang L."/>
            <person name="Su S."/>
            <person name="Zhang C."/>
            <person name="Zhang W."/>
        </authorList>
    </citation>
    <scope>NUCLEOTIDE SEQUENCE [LARGE SCALE GENOMIC DNA]</scope>
    <source>
        <strain evidence="3">ACCC05744</strain>
    </source>
</reference>
<feature type="signal peptide" evidence="1">
    <location>
        <begin position="1"/>
        <end position="21"/>
    </location>
</feature>
<dbReference type="AlphaFoldDB" id="A0A0B8T5Q8"/>
<evidence type="ECO:0000313" key="3">
    <source>
        <dbReference type="Proteomes" id="UP000031802"/>
    </source>
</evidence>
<dbReference type="OrthoDB" id="709933at2"/>
<keyword evidence="3" id="KW-1185">Reference proteome</keyword>
<evidence type="ECO:0008006" key="4">
    <source>
        <dbReference type="Google" id="ProtNLM"/>
    </source>
</evidence>
<dbReference type="STRING" id="1229276.DI53_0158"/>
<evidence type="ECO:0000313" key="2">
    <source>
        <dbReference type="EMBL" id="KGE16043.1"/>
    </source>
</evidence>
<accession>A0A0B8T5Q8</accession>
<name>A0A0B8T5Q8_9SPHI</name>
<reference evidence="2 3" key="2">
    <citation type="journal article" date="2015" name="PLoS ONE">
        <title>Whole-Genome Optical Mapping and Finished Genome Sequence of Sphingobacterium deserti sp. nov., a New Species Isolated from the Western Desert of China.</title>
        <authorList>
            <person name="Teng C."/>
            <person name="Zhou Z."/>
            <person name="Molnar I."/>
            <person name="Li X."/>
            <person name="Tang R."/>
            <person name="Chen M."/>
            <person name="Wang L."/>
            <person name="Su S."/>
            <person name="Zhang W."/>
            <person name="Lin M."/>
        </authorList>
    </citation>
    <scope>NUCLEOTIDE SEQUENCE [LARGE SCALE GENOMIC DNA]</scope>
    <source>
        <strain evidence="3">ACCC05744</strain>
    </source>
</reference>
<gene>
    <name evidence="2" type="ORF">DI53_0158</name>
</gene>